<dbReference type="Proteomes" id="UP000192330">
    <property type="component" value="Unassembled WGS sequence"/>
</dbReference>
<dbReference type="EMBL" id="FWYD01000012">
    <property type="protein sequence ID" value="SMC94552.1"/>
    <property type="molecule type" value="Genomic_DNA"/>
</dbReference>
<sequence length="92" mass="10152">MAEHRRNPTHEIPSKNHLHQALAHGLRHDASRCGDAGRAGRLAKTAILSAGTDDYARVAMLCAFEKKYRLLGAVDHNAQRRAENRGPMTPES</sequence>
<name>A0A1W2DBP3_9RHOB</name>
<evidence type="ECO:0000313" key="2">
    <source>
        <dbReference type="Proteomes" id="UP000192330"/>
    </source>
</evidence>
<keyword evidence="2" id="KW-1185">Reference proteome</keyword>
<reference evidence="1 2" key="1">
    <citation type="submission" date="2017-04" db="EMBL/GenBank/DDBJ databases">
        <authorList>
            <person name="Afonso C.L."/>
            <person name="Miller P.J."/>
            <person name="Scott M.A."/>
            <person name="Spackman E."/>
            <person name="Goraichik I."/>
            <person name="Dimitrov K.M."/>
            <person name="Suarez D.L."/>
            <person name="Swayne D.E."/>
        </authorList>
    </citation>
    <scope>NUCLEOTIDE SEQUENCE [LARGE SCALE GENOMIC DNA]</scope>
    <source>
        <strain evidence="1 2">CGMCC 1.12644</strain>
    </source>
</reference>
<dbReference type="OrthoDB" id="6917259at2"/>
<proteinExistence type="predicted"/>
<accession>A0A1W2DBP3</accession>
<dbReference type="STRING" id="1387277.SAMN06295998_11247"/>
<protein>
    <submittedName>
        <fullName evidence="1">Uncharacterized protein</fullName>
    </submittedName>
</protein>
<gene>
    <name evidence="1" type="ORF">SAMN06295998_11247</name>
</gene>
<dbReference type="RefSeq" id="WP_143514606.1">
    <property type="nucleotide sequence ID" value="NZ_FWYD01000012.1"/>
</dbReference>
<evidence type="ECO:0000313" key="1">
    <source>
        <dbReference type="EMBL" id="SMC94552.1"/>
    </source>
</evidence>
<dbReference type="AlphaFoldDB" id="A0A1W2DBP3"/>
<organism evidence="1 2">
    <name type="scientific">Primorskyibacter flagellatus</name>
    <dbReference type="NCBI Taxonomy" id="1387277"/>
    <lineage>
        <taxon>Bacteria</taxon>
        <taxon>Pseudomonadati</taxon>
        <taxon>Pseudomonadota</taxon>
        <taxon>Alphaproteobacteria</taxon>
        <taxon>Rhodobacterales</taxon>
        <taxon>Roseobacteraceae</taxon>
        <taxon>Primorskyibacter</taxon>
    </lineage>
</organism>